<protein>
    <submittedName>
        <fullName evidence="2">Predicted protein</fullName>
    </submittedName>
</protein>
<dbReference type="EMBL" id="GL348715">
    <property type="protein sequence ID" value="EFH61413.1"/>
    <property type="molecule type" value="Genomic_DNA"/>
</dbReference>
<organism evidence="3">
    <name type="scientific">Arabidopsis lyrata subsp. lyrata</name>
    <name type="common">Lyre-leaved rock-cress</name>
    <dbReference type="NCBI Taxonomy" id="81972"/>
    <lineage>
        <taxon>Eukaryota</taxon>
        <taxon>Viridiplantae</taxon>
        <taxon>Streptophyta</taxon>
        <taxon>Embryophyta</taxon>
        <taxon>Tracheophyta</taxon>
        <taxon>Spermatophyta</taxon>
        <taxon>Magnoliopsida</taxon>
        <taxon>eudicotyledons</taxon>
        <taxon>Gunneridae</taxon>
        <taxon>Pentapetalae</taxon>
        <taxon>rosids</taxon>
        <taxon>malvids</taxon>
        <taxon>Brassicales</taxon>
        <taxon>Brassicaceae</taxon>
        <taxon>Camelineae</taxon>
        <taxon>Arabidopsis</taxon>
    </lineage>
</organism>
<dbReference type="InterPro" id="IPR009291">
    <property type="entry name" value="Vps62"/>
</dbReference>
<dbReference type="Proteomes" id="UP000008694">
    <property type="component" value="Unassembled WGS sequence"/>
</dbReference>
<dbReference type="AlphaFoldDB" id="D7L649"/>
<accession>D7L649</accession>
<keyword evidence="3" id="KW-1185">Reference proteome</keyword>
<gene>
    <name evidence="2" type="ORF">ARALYDRAFT_672541</name>
</gene>
<dbReference type="eggNOG" id="KOG1649">
    <property type="taxonomic scope" value="Eukaryota"/>
</dbReference>
<dbReference type="Gramene" id="Al_scaffold_0003_1738">
    <property type="protein sequence ID" value="Al_scaffold_0003_1738"/>
    <property type="gene ID" value="Al_scaffold_0003_1738"/>
</dbReference>
<dbReference type="Pfam" id="PF06101">
    <property type="entry name" value="Vps62"/>
    <property type="match status" value="1"/>
</dbReference>
<dbReference type="STRING" id="81972.D7L649"/>
<keyword evidence="1" id="KW-1133">Transmembrane helix</keyword>
<dbReference type="HOGENOM" id="CLU_819771_0_0_1"/>
<evidence type="ECO:0000313" key="3">
    <source>
        <dbReference type="Proteomes" id="UP000008694"/>
    </source>
</evidence>
<evidence type="ECO:0000256" key="1">
    <source>
        <dbReference type="SAM" id="Phobius"/>
    </source>
</evidence>
<reference evidence="3" key="1">
    <citation type="journal article" date="2011" name="Nat. Genet.">
        <title>The Arabidopsis lyrata genome sequence and the basis of rapid genome size change.</title>
        <authorList>
            <person name="Hu T.T."/>
            <person name="Pattyn P."/>
            <person name="Bakker E.G."/>
            <person name="Cao J."/>
            <person name="Cheng J.-F."/>
            <person name="Clark R.M."/>
            <person name="Fahlgren N."/>
            <person name="Fawcett J.A."/>
            <person name="Grimwood J."/>
            <person name="Gundlach H."/>
            <person name="Haberer G."/>
            <person name="Hollister J.D."/>
            <person name="Ossowski S."/>
            <person name="Ottilar R.P."/>
            <person name="Salamov A.A."/>
            <person name="Schneeberger K."/>
            <person name="Spannagl M."/>
            <person name="Wang X."/>
            <person name="Yang L."/>
            <person name="Nasrallah M.E."/>
            <person name="Bergelson J."/>
            <person name="Carrington J.C."/>
            <person name="Gaut B.S."/>
            <person name="Schmutz J."/>
            <person name="Mayer K.F.X."/>
            <person name="Van de Peer Y."/>
            <person name="Grigoriev I.V."/>
            <person name="Nordborg M."/>
            <person name="Weigel D."/>
            <person name="Guo Y.-L."/>
        </authorList>
    </citation>
    <scope>NUCLEOTIDE SEQUENCE [LARGE SCALE GENOMIC DNA]</scope>
    <source>
        <strain evidence="3">cv. MN47</strain>
    </source>
</reference>
<evidence type="ECO:0000313" key="2">
    <source>
        <dbReference type="EMBL" id="EFH61413.1"/>
    </source>
</evidence>
<keyword evidence="1" id="KW-0472">Membrane</keyword>
<keyword evidence="1" id="KW-0812">Transmembrane</keyword>
<proteinExistence type="predicted"/>
<feature type="transmembrane region" description="Helical" evidence="1">
    <location>
        <begin position="291"/>
        <end position="309"/>
    </location>
</feature>
<sequence>MKIEEGPIKFRMIVIVPSETSAYIGIFLLYQGQDMYTGVKTITIKPAAAFAIREQLYQIAIPIVASARESRLSKKGRRGSDHGSARFFRVAPICLSKYLVYFLQPKLAKEPVPQQLESITKEILVPLVSVLHRLVDKVKSHMPSALSPLLGSFCRDMIRILDSLSFDWSVILLMEIINCSMKIVKHSSNISVGMFPVPLKSYREDARYFSSMSKPNKNCFCNSGTCLFDALAVNSSKHGTCEFPSPGNVSPRLGNGLSIEVKELCWLEHMREWGPTIAYDSASEINKIMNLLPLLVGFSLLICFSLIFMEKKVTRGQRRRITGKEMSCAERESLCVKKV</sequence>
<name>D7L649_ARALL</name>